<evidence type="ECO:0000313" key="2">
    <source>
        <dbReference type="Proteomes" id="UP001322138"/>
    </source>
</evidence>
<organism evidence="1 2">
    <name type="scientific">Podospora bellae-mahoneyi</name>
    <dbReference type="NCBI Taxonomy" id="2093777"/>
    <lineage>
        <taxon>Eukaryota</taxon>
        <taxon>Fungi</taxon>
        <taxon>Dikarya</taxon>
        <taxon>Ascomycota</taxon>
        <taxon>Pezizomycotina</taxon>
        <taxon>Sordariomycetes</taxon>
        <taxon>Sordariomycetidae</taxon>
        <taxon>Sordariales</taxon>
        <taxon>Podosporaceae</taxon>
        <taxon>Podospora</taxon>
    </lineage>
</organism>
<keyword evidence="2" id="KW-1185">Reference proteome</keyword>
<gene>
    <name evidence="1" type="ORF">QC761_0100810</name>
</gene>
<dbReference type="EMBL" id="JAFFGZ010000008">
    <property type="protein sequence ID" value="KAK4641298.1"/>
    <property type="molecule type" value="Genomic_DNA"/>
</dbReference>
<proteinExistence type="predicted"/>
<sequence>MTTVPHGGKDLIVKWIRLSGRECLRVQPIAVELYIQRQTTMHVDQTLGSTPDTAHVLFPGFGP</sequence>
<dbReference type="Proteomes" id="UP001322138">
    <property type="component" value="Unassembled WGS sequence"/>
</dbReference>
<dbReference type="RefSeq" id="XP_062730274.1">
    <property type="nucleotide sequence ID" value="XM_062873105.1"/>
</dbReference>
<name>A0ABR0FBD6_9PEZI</name>
<dbReference type="GeneID" id="87892483"/>
<accession>A0ABR0FBD6</accession>
<evidence type="ECO:0000313" key="1">
    <source>
        <dbReference type="EMBL" id="KAK4641298.1"/>
    </source>
</evidence>
<protein>
    <submittedName>
        <fullName evidence="1">Uncharacterized protein</fullName>
    </submittedName>
</protein>
<reference evidence="1 2" key="1">
    <citation type="journal article" date="2023" name="bioRxiv">
        <title>High-quality genome assemblies of four members of thePodospora anserinaspecies complex.</title>
        <authorList>
            <person name="Ament-Velasquez S.L."/>
            <person name="Vogan A.A."/>
            <person name="Wallerman O."/>
            <person name="Hartmann F."/>
            <person name="Gautier V."/>
            <person name="Silar P."/>
            <person name="Giraud T."/>
            <person name="Johannesson H."/>
        </authorList>
    </citation>
    <scope>NUCLEOTIDE SEQUENCE [LARGE SCALE GENOMIC DNA]</scope>
    <source>
        <strain evidence="1 2">CBS 112042</strain>
    </source>
</reference>
<comment type="caution">
    <text evidence="1">The sequence shown here is derived from an EMBL/GenBank/DDBJ whole genome shotgun (WGS) entry which is preliminary data.</text>
</comment>